<protein>
    <recommendedName>
        <fullName evidence="2">DUF3310 domain-containing protein</fullName>
    </recommendedName>
</protein>
<dbReference type="AlphaFoldDB" id="A0A0F9K684"/>
<dbReference type="Pfam" id="PF11753">
    <property type="entry name" value="DUF3310"/>
    <property type="match status" value="1"/>
</dbReference>
<dbReference type="InterPro" id="IPR021739">
    <property type="entry name" value="SaV-like"/>
</dbReference>
<evidence type="ECO:0008006" key="2">
    <source>
        <dbReference type="Google" id="ProtNLM"/>
    </source>
</evidence>
<accession>A0A0F9K684</accession>
<gene>
    <name evidence="1" type="ORF">LCGC14_1674640</name>
</gene>
<dbReference type="EMBL" id="LAZR01014423">
    <property type="protein sequence ID" value="KKM17553.1"/>
    <property type="molecule type" value="Genomic_DNA"/>
</dbReference>
<sequence>MSDPLANQAHYTAGDIEPIDYIKAQGWFPAFACGNIVKYVTRYPHKNGVEDLRKAKVYLDWLIEHEGGK</sequence>
<proteinExistence type="predicted"/>
<comment type="caution">
    <text evidence="1">The sequence shown here is derived from an EMBL/GenBank/DDBJ whole genome shotgun (WGS) entry which is preliminary data.</text>
</comment>
<organism evidence="1">
    <name type="scientific">marine sediment metagenome</name>
    <dbReference type="NCBI Taxonomy" id="412755"/>
    <lineage>
        <taxon>unclassified sequences</taxon>
        <taxon>metagenomes</taxon>
        <taxon>ecological metagenomes</taxon>
    </lineage>
</organism>
<name>A0A0F9K684_9ZZZZ</name>
<evidence type="ECO:0000313" key="1">
    <source>
        <dbReference type="EMBL" id="KKM17553.1"/>
    </source>
</evidence>
<reference evidence="1" key="1">
    <citation type="journal article" date="2015" name="Nature">
        <title>Complex archaea that bridge the gap between prokaryotes and eukaryotes.</title>
        <authorList>
            <person name="Spang A."/>
            <person name="Saw J.H."/>
            <person name="Jorgensen S.L."/>
            <person name="Zaremba-Niedzwiedzka K."/>
            <person name="Martijn J."/>
            <person name="Lind A.E."/>
            <person name="van Eijk R."/>
            <person name="Schleper C."/>
            <person name="Guy L."/>
            <person name="Ettema T.J."/>
        </authorList>
    </citation>
    <scope>NUCLEOTIDE SEQUENCE</scope>
</reference>